<accession>A0ACC6A071</accession>
<reference evidence="1" key="1">
    <citation type="submission" date="2022-06" db="EMBL/GenBank/DDBJ databases">
        <title>Lutimaribacter sp. EGI FJ00013, a novel bacterium isolated from a salt lake sediment enrichment.</title>
        <authorList>
            <person name="Gao L."/>
            <person name="Fang B.-Z."/>
            <person name="Li W.-J."/>
        </authorList>
    </citation>
    <scope>NUCLEOTIDE SEQUENCE</scope>
    <source>
        <strain evidence="1">EGI FJ00013</strain>
    </source>
</reference>
<evidence type="ECO:0000313" key="2">
    <source>
        <dbReference type="Proteomes" id="UP001203036"/>
    </source>
</evidence>
<organism evidence="1 2">
    <name type="scientific">Lutimaribacter degradans</name>
    <dbReference type="NCBI Taxonomy" id="2945989"/>
    <lineage>
        <taxon>Bacteria</taxon>
        <taxon>Pseudomonadati</taxon>
        <taxon>Pseudomonadota</taxon>
        <taxon>Alphaproteobacteria</taxon>
        <taxon>Rhodobacterales</taxon>
        <taxon>Roseobacteraceae</taxon>
        <taxon>Lutimaribacter</taxon>
    </lineage>
</organism>
<proteinExistence type="predicted"/>
<keyword evidence="2" id="KW-1185">Reference proteome</keyword>
<protein>
    <submittedName>
        <fullName evidence="1">Uncharacterized protein</fullName>
    </submittedName>
</protein>
<name>A0ACC6A071_9RHOB</name>
<evidence type="ECO:0000313" key="1">
    <source>
        <dbReference type="EMBL" id="MCM2563830.1"/>
    </source>
</evidence>
<sequence>MMFAHCDDHGAALADALHVSESLNGRVVIPVSDRERGTVVVMHQSDAEKAPEITYDHTDDGHLCLCLRGGEVVLQGLSDPSQVCMVLATQ</sequence>
<dbReference type="EMBL" id="JAMQGO010000018">
    <property type="protein sequence ID" value="MCM2563830.1"/>
    <property type="molecule type" value="Genomic_DNA"/>
</dbReference>
<dbReference type="Proteomes" id="UP001203036">
    <property type="component" value="Unassembled WGS sequence"/>
</dbReference>
<gene>
    <name evidence="1" type="ORF">M8744_16905</name>
</gene>
<comment type="caution">
    <text evidence="1">The sequence shown here is derived from an EMBL/GenBank/DDBJ whole genome shotgun (WGS) entry which is preliminary data.</text>
</comment>